<accession>A0A370XD50</accession>
<sequence>MTDTSFHAVECWLPNLERFEPAHPLRRLLAKADRLDNGAQGYLNGLAAYFQCGDGMPAAALTRDHLAGDAAEAPAWLSADPAWVQPDLSGARLLACGQMQLSMDEARSLAEPLKPIFADAGMSLEVSSPDRWHVRLPSQNELPEFAAPEQALGEDLYNHLPHGPEGRRWRVLFNEVQVMLHQHPANAQRRARGLPPVNSVWLWGGGALPSHVSTTLKGVIGEDLLLLALAQHAGITTQHRSESSMTAAKVGWLIDLQDQNVDDIAKAWVPSLQALSKREALVLAFASGERWLHRPWHRMRFWRRNAS</sequence>
<dbReference type="OrthoDB" id="5295974at2"/>
<comment type="caution">
    <text evidence="1">The sequence shown here is derived from an EMBL/GenBank/DDBJ whole genome shotgun (WGS) entry which is preliminary data.</text>
</comment>
<proteinExistence type="predicted"/>
<reference evidence="1 2" key="1">
    <citation type="submission" date="2018-07" db="EMBL/GenBank/DDBJ databases">
        <title>Dyella monticola sp. nov. and Dyella psychrodurans sp. nov. isolated from monsoon evergreen broad-leaved forest soil of Dinghu Mountain, China.</title>
        <authorList>
            <person name="Gao Z."/>
            <person name="Qiu L."/>
        </authorList>
    </citation>
    <scope>NUCLEOTIDE SEQUENCE [LARGE SCALE GENOMIC DNA]</scope>
    <source>
        <strain evidence="1 2">4MSK11</strain>
    </source>
</reference>
<dbReference type="Proteomes" id="UP000255334">
    <property type="component" value="Unassembled WGS sequence"/>
</dbReference>
<dbReference type="RefSeq" id="WP_115476641.1">
    <property type="nucleotide sequence ID" value="NZ_QRBF01000001.1"/>
</dbReference>
<dbReference type="EMBL" id="QRBF01000001">
    <property type="protein sequence ID" value="RDS86373.1"/>
    <property type="molecule type" value="Genomic_DNA"/>
</dbReference>
<evidence type="ECO:0000313" key="1">
    <source>
        <dbReference type="EMBL" id="RDS86373.1"/>
    </source>
</evidence>
<name>A0A370XD50_9GAMM</name>
<dbReference type="AlphaFoldDB" id="A0A370XD50"/>
<evidence type="ECO:0000313" key="2">
    <source>
        <dbReference type="Proteomes" id="UP000255334"/>
    </source>
</evidence>
<organism evidence="1 2">
    <name type="scientific">Dyella psychrodurans</name>
    <dbReference type="NCBI Taxonomy" id="1927960"/>
    <lineage>
        <taxon>Bacteria</taxon>
        <taxon>Pseudomonadati</taxon>
        <taxon>Pseudomonadota</taxon>
        <taxon>Gammaproteobacteria</taxon>
        <taxon>Lysobacterales</taxon>
        <taxon>Rhodanobacteraceae</taxon>
        <taxon>Dyella</taxon>
    </lineage>
</organism>
<protein>
    <submittedName>
        <fullName evidence="1">Phosphoglycerate mutase</fullName>
    </submittedName>
</protein>
<keyword evidence="2" id="KW-1185">Reference proteome</keyword>
<gene>
    <name evidence="1" type="ORF">DWU99_03715</name>
</gene>